<gene>
    <name evidence="1" type="ORF">JKP88DRAFT_199405</name>
</gene>
<dbReference type="Proteomes" id="UP000664859">
    <property type="component" value="Unassembled WGS sequence"/>
</dbReference>
<protein>
    <submittedName>
        <fullName evidence="1">Sucraseferredoxin-like protein</fullName>
    </submittedName>
</protein>
<reference evidence="1" key="1">
    <citation type="submission" date="2021-02" db="EMBL/GenBank/DDBJ databases">
        <title>First Annotated Genome of the Yellow-green Alga Tribonema minus.</title>
        <authorList>
            <person name="Mahan K.M."/>
        </authorList>
    </citation>
    <scope>NUCLEOTIDE SEQUENCE</scope>
    <source>
        <strain evidence="1">UTEX B ZZ1240</strain>
    </source>
</reference>
<dbReference type="EMBL" id="JAFCMP010000246">
    <property type="protein sequence ID" value="KAG5182468.1"/>
    <property type="molecule type" value="Genomic_DNA"/>
</dbReference>
<proteinExistence type="predicted"/>
<evidence type="ECO:0000313" key="1">
    <source>
        <dbReference type="EMBL" id="KAG5182468.1"/>
    </source>
</evidence>
<dbReference type="OrthoDB" id="10253744at2759"/>
<dbReference type="InterPro" id="IPR009737">
    <property type="entry name" value="Aim32/Apd1-like"/>
</dbReference>
<name>A0A836CER1_9STRA</name>
<sequence length="80" mass="8463">MQAHKAKLNLTDTQLSIAGCSHIGGHKYAGVCIVYPQGDWYGLVTKRNAANILDTCVMKGGILKSNYRGSIIKSGSVAAP</sequence>
<dbReference type="Pfam" id="PF06999">
    <property type="entry name" value="Suc_Fer-like"/>
    <property type="match status" value="1"/>
</dbReference>
<keyword evidence="2" id="KW-1185">Reference proteome</keyword>
<dbReference type="AlphaFoldDB" id="A0A836CER1"/>
<dbReference type="InterPro" id="IPR036249">
    <property type="entry name" value="Thioredoxin-like_sf"/>
</dbReference>
<dbReference type="PANTHER" id="PTHR31902">
    <property type="entry name" value="ACTIN PATCHES DISTAL PROTEIN 1"/>
    <property type="match status" value="1"/>
</dbReference>
<comment type="caution">
    <text evidence="1">The sequence shown here is derived from an EMBL/GenBank/DDBJ whole genome shotgun (WGS) entry which is preliminary data.</text>
</comment>
<dbReference type="Gene3D" id="3.40.30.10">
    <property type="entry name" value="Glutaredoxin"/>
    <property type="match status" value="1"/>
</dbReference>
<dbReference type="PANTHER" id="PTHR31902:SF14">
    <property type="entry name" value="ACTIN PATCHES DISTAL PROTEIN 1"/>
    <property type="match status" value="1"/>
</dbReference>
<evidence type="ECO:0000313" key="2">
    <source>
        <dbReference type="Proteomes" id="UP000664859"/>
    </source>
</evidence>
<dbReference type="SUPFAM" id="SSF52833">
    <property type="entry name" value="Thioredoxin-like"/>
    <property type="match status" value="1"/>
</dbReference>
<accession>A0A836CER1</accession>
<organism evidence="1 2">
    <name type="scientific">Tribonema minus</name>
    <dbReference type="NCBI Taxonomy" id="303371"/>
    <lineage>
        <taxon>Eukaryota</taxon>
        <taxon>Sar</taxon>
        <taxon>Stramenopiles</taxon>
        <taxon>Ochrophyta</taxon>
        <taxon>PX clade</taxon>
        <taxon>Xanthophyceae</taxon>
        <taxon>Tribonematales</taxon>
        <taxon>Tribonemataceae</taxon>
        <taxon>Tribonema</taxon>
    </lineage>
</organism>